<evidence type="ECO:0000256" key="1">
    <source>
        <dbReference type="ARBA" id="ARBA00022884"/>
    </source>
</evidence>
<dbReference type="SUPFAM" id="SSF109905">
    <property type="entry name" value="Surp module (SWAP domain)"/>
    <property type="match status" value="1"/>
</dbReference>
<name>A0A0D7BXL5_9AGAR</name>
<dbReference type="InterPro" id="IPR035967">
    <property type="entry name" value="SWAP/Surp_sf"/>
</dbReference>
<evidence type="ECO:0000313" key="7">
    <source>
        <dbReference type="EMBL" id="KIY74396.1"/>
    </source>
</evidence>
<dbReference type="PANTHER" id="PTHR23140:SF0">
    <property type="entry name" value="U2 SNRNP-ASSOCIATED SURP MOTIF-CONTAINING PROTEIN"/>
    <property type="match status" value="1"/>
</dbReference>
<feature type="domain" description="SURP motif" evidence="5">
    <location>
        <begin position="337"/>
        <end position="379"/>
    </location>
</feature>
<dbReference type="GO" id="GO:0003723">
    <property type="term" value="F:RNA binding"/>
    <property type="evidence" value="ECO:0007669"/>
    <property type="project" value="UniProtKB-UniRule"/>
</dbReference>
<protein>
    <recommendedName>
        <fullName evidence="9">RNA-binding domain-containing protein</fullName>
    </recommendedName>
</protein>
<feature type="compositionally biased region" description="Acidic residues" evidence="3">
    <location>
        <begin position="603"/>
        <end position="687"/>
    </location>
</feature>
<dbReference type="PROSITE" id="PS50102">
    <property type="entry name" value="RRM"/>
    <property type="match status" value="1"/>
</dbReference>
<feature type="compositionally biased region" description="Basic and acidic residues" evidence="3">
    <location>
        <begin position="571"/>
        <end position="589"/>
    </location>
</feature>
<keyword evidence="1 2" id="KW-0694">RNA-binding</keyword>
<dbReference type="Pfam" id="PF00076">
    <property type="entry name" value="RRM_1"/>
    <property type="match status" value="1"/>
</dbReference>
<reference evidence="7 8" key="1">
    <citation type="journal article" date="2015" name="Fungal Genet. Biol.">
        <title>Evolution of novel wood decay mechanisms in Agaricales revealed by the genome sequences of Fistulina hepatica and Cylindrobasidium torrendii.</title>
        <authorList>
            <person name="Floudas D."/>
            <person name="Held B.W."/>
            <person name="Riley R."/>
            <person name="Nagy L.G."/>
            <person name="Koehler G."/>
            <person name="Ransdell A.S."/>
            <person name="Younus H."/>
            <person name="Chow J."/>
            <person name="Chiniquy J."/>
            <person name="Lipzen A."/>
            <person name="Tritt A."/>
            <person name="Sun H."/>
            <person name="Haridas S."/>
            <person name="LaButti K."/>
            <person name="Ohm R.A."/>
            <person name="Kues U."/>
            <person name="Blanchette R.A."/>
            <person name="Grigoriev I.V."/>
            <person name="Minto R.E."/>
            <person name="Hibbett D.S."/>
        </authorList>
    </citation>
    <scope>NUCLEOTIDE SEQUENCE [LARGE SCALE GENOMIC DNA]</scope>
    <source>
        <strain evidence="7 8">FP15055 ss-10</strain>
    </source>
</reference>
<dbReference type="STRING" id="1314674.A0A0D7BXL5"/>
<feature type="domain" description="RRM" evidence="4">
    <location>
        <begin position="177"/>
        <end position="270"/>
    </location>
</feature>
<feature type="region of interest" description="Disordered" evidence="3">
    <location>
        <begin position="96"/>
        <end position="125"/>
    </location>
</feature>
<evidence type="ECO:0008006" key="9">
    <source>
        <dbReference type="Google" id="ProtNLM"/>
    </source>
</evidence>
<dbReference type="InterPro" id="IPR008942">
    <property type="entry name" value="ENTH_VHS"/>
</dbReference>
<evidence type="ECO:0000256" key="2">
    <source>
        <dbReference type="PROSITE-ProRule" id="PRU00176"/>
    </source>
</evidence>
<keyword evidence="8" id="KW-1185">Reference proteome</keyword>
<dbReference type="AlphaFoldDB" id="A0A0D7BXL5"/>
<dbReference type="InterPro" id="IPR035979">
    <property type="entry name" value="RBD_domain_sf"/>
</dbReference>
<organism evidence="7 8">
    <name type="scientific">Cylindrobasidium torrendii FP15055 ss-10</name>
    <dbReference type="NCBI Taxonomy" id="1314674"/>
    <lineage>
        <taxon>Eukaryota</taxon>
        <taxon>Fungi</taxon>
        <taxon>Dikarya</taxon>
        <taxon>Basidiomycota</taxon>
        <taxon>Agaricomycotina</taxon>
        <taxon>Agaricomycetes</taxon>
        <taxon>Agaricomycetidae</taxon>
        <taxon>Agaricales</taxon>
        <taxon>Marasmiineae</taxon>
        <taxon>Physalacriaceae</taxon>
        <taxon>Cylindrobasidium</taxon>
    </lineage>
</organism>
<dbReference type="PANTHER" id="PTHR23140">
    <property type="entry name" value="RNA PROCESSING PROTEIN LD23810P"/>
    <property type="match status" value="1"/>
</dbReference>
<dbReference type="PROSITE" id="PS51391">
    <property type="entry name" value="CID"/>
    <property type="match status" value="1"/>
</dbReference>
<feature type="compositionally biased region" description="Basic residues" evidence="3">
    <location>
        <begin position="299"/>
        <end position="317"/>
    </location>
</feature>
<sequence length="687" mass="76319">MHHSHLKRPNLGGFFEPDNDNISSTQKASIDDAKLSHYNAGVVRKSRKEKEAEAAEAKRREEEEDNARAYAEFIDTFESGPAKPPSAAAFVRAGQHAPAGISRQGPTHAFNRSPSPEAPVPRAKGRRAMDSFLEEIKKEQAVREAKYARQAPGKSALAMAAYDSQSGSRDRGDSQTTNIFVANLPTSVTEQSLGMFFARLGPVASVKVMWPRTDGTMGPGTDMTASRRAKNTGLSGFVSYMTREDAEDAVRELDGSEWGGSVLRVGWSKSVTIPARPLYVNSLHKRKERSHSRDDRSRSRSRSRSPKRKRARSRAHSYSRSPSPDSTDEAGQVTNTFIRAVAVAVKGQGEDYEESLWKRERNNPKYAFMRPSHNKHHIYRDLLVDRRPASPEFEDDGYHSAYSTDSAEDSEREHSSKHVLGKYARRRFETMLRGLTGKRGEIARCMAFSLEHAEAAHEVADIIIASLLVDSTPVPRKVARLYLICDILHNSASSVPSAWKFRQEFQARLGIVFDHLANIYHSFPGRMTAGTFKKQITAVVDVWDDWIVFPADFLQELRKRLDGKPLTGELDAARTQDKGKQREEQESRFKKTAFKAATTAPVEDLDGAPMEDDVDGAPMEDDVDGAPMENDLDGEPMADDPDIDGAPMDDLDGEPLQDDNLDGQAIVDDDLDGVPMDEESDVEDGPL</sequence>
<proteinExistence type="predicted"/>
<dbReference type="Gene3D" id="3.30.70.330">
    <property type="match status" value="1"/>
</dbReference>
<feature type="compositionally biased region" description="Basic and acidic residues" evidence="3">
    <location>
        <begin position="48"/>
        <end position="61"/>
    </location>
</feature>
<evidence type="ECO:0000259" key="5">
    <source>
        <dbReference type="PROSITE" id="PS50128"/>
    </source>
</evidence>
<dbReference type="InterPro" id="IPR000504">
    <property type="entry name" value="RRM_dom"/>
</dbReference>
<evidence type="ECO:0000259" key="6">
    <source>
        <dbReference type="PROSITE" id="PS51391"/>
    </source>
</evidence>
<dbReference type="InterPro" id="IPR051485">
    <property type="entry name" value="SR-CTD_assoc_factor"/>
</dbReference>
<dbReference type="SUPFAM" id="SSF54928">
    <property type="entry name" value="RNA-binding domain, RBD"/>
    <property type="match status" value="1"/>
</dbReference>
<dbReference type="Proteomes" id="UP000054007">
    <property type="component" value="Unassembled WGS sequence"/>
</dbReference>
<dbReference type="Gene3D" id="1.10.10.790">
    <property type="entry name" value="Surp module"/>
    <property type="match status" value="1"/>
</dbReference>
<feature type="region of interest" description="Disordered" evidence="3">
    <location>
        <begin position="390"/>
        <end position="416"/>
    </location>
</feature>
<dbReference type="EMBL" id="KN880431">
    <property type="protein sequence ID" value="KIY74396.1"/>
    <property type="molecule type" value="Genomic_DNA"/>
</dbReference>
<feature type="domain" description="CID" evidence="6">
    <location>
        <begin position="420"/>
        <end position="565"/>
    </location>
</feature>
<dbReference type="SMART" id="SM00360">
    <property type="entry name" value="RRM"/>
    <property type="match status" value="1"/>
</dbReference>
<evidence type="ECO:0000259" key="4">
    <source>
        <dbReference type="PROSITE" id="PS50102"/>
    </source>
</evidence>
<accession>A0A0D7BXL5</accession>
<dbReference type="InterPro" id="IPR012677">
    <property type="entry name" value="Nucleotide-bd_a/b_plait_sf"/>
</dbReference>
<dbReference type="GO" id="GO:0006396">
    <property type="term" value="P:RNA processing"/>
    <property type="evidence" value="ECO:0007669"/>
    <property type="project" value="InterPro"/>
</dbReference>
<feature type="region of interest" description="Disordered" evidence="3">
    <location>
        <begin position="1"/>
        <end position="69"/>
    </location>
</feature>
<dbReference type="SMART" id="SM00582">
    <property type="entry name" value="RPR"/>
    <property type="match status" value="1"/>
</dbReference>
<evidence type="ECO:0000313" key="8">
    <source>
        <dbReference type="Proteomes" id="UP000054007"/>
    </source>
</evidence>
<feature type="region of interest" description="Disordered" evidence="3">
    <location>
        <begin position="282"/>
        <end position="330"/>
    </location>
</feature>
<dbReference type="Pfam" id="PF04818">
    <property type="entry name" value="CID"/>
    <property type="match status" value="1"/>
</dbReference>
<dbReference type="InterPro" id="IPR006569">
    <property type="entry name" value="CID_dom"/>
</dbReference>
<dbReference type="OrthoDB" id="377209at2759"/>
<gene>
    <name evidence="7" type="ORF">CYLTODRAFT_416235</name>
</gene>
<dbReference type="Gene3D" id="1.25.40.90">
    <property type="match status" value="1"/>
</dbReference>
<dbReference type="Pfam" id="PF01805">
    <property type="entry name" value="Surp"/>
    <property type="match status" value="1"/>
</dbReference>
<dbReference type="PROSITE" id="PS50128">
    <property type="entry name" value="SURP"/>
    <property type="match status" value="1"/>
</dbReference>
<feature type="region of interest" description="Disordered" evidence="3">
    <location>
        <begin position="570"/>
        <end position="687"/>
    </location>
</feature>
<evidence type="ECO:0000256" key="3">
    <source>
        <dbReference type="SAM" id="MobiDB-lite"/>
    </source>
</evidence>
<dbReference type="GO" id="GO:0005634">
    <property type="term" value="C:nucleus"/>
    <property type="evidence" value="ECO:0007669"/>
    <property type="project" value="TreeGrafter"/>
</dbReference>
<dbReference type="InterPro" id="IPR000061">
    <property type="entry name" value="Surp"/>
</dbReference>